<protein>
    <submittedName>
        <fullName evidence="2">Uncharacterized protein</fullName>
    </submittedName>
</protein>
<feature type="compositionally biased region" description="Low complexity" evidence="1">
    <location>
        <begin position="285"/>
        <end position="301"/>
    </location>
</feature>
<reference evidence="2 3" key="1">
    <citation type="journal article" name="Sci. Rep.">
        <title>Genome-scale phylogenetic analyses confirm Olpidium as the closest living zoosporic fungus to the non-flagellated, terrestrial fungi.</title>
        <authorList>
            <person name="Chang Y."/>
            <person name="Rochon D."/>
            <person name="Sekimoto S."/>
            <person name="Wang Y."/>
            <person name="Chovatia M."/>
            <person name="Sandor L."/>
            <person name="Salamov A."/>
            <person name="Grigoriev I.V."/>
            <person name="Stajich J.E."/>
            <person name="Spatafora J.W."/>
        </authorList>
    </citation>
    <scope>NUCLEOTIDE SEQUENCE [LARGE SCALE GENOMIC DNA]</scope>
    <source>
        <strain evidence="2">S191</strain>
    </source>
</reference>
<feature type="non-terminal residue" evidence="2">
    <location>
        <position position="1"/>
    </location>
</feature>
<organism evidence="2 3">
    <name type="scientific">Olpidium bornovanus</name>
    <dbReference type="NCBI Taxonomy" id="278681"/>
    <lineage>
        <taxon>Eukaryota</taxon>
        <taxon>Fungi</taxon>
        <taxon>Fungi incertae sedis</taxon>
        <taxon>Olpidiomycota</taxon>
        <taxon>Olpidiomycotina</taxon>
        <taxon>Olpidiomycetes</taxon>
        <taxon>Olpidiales</taxon>
        <taxon>Olpidiaceae</taxon>
        <taxon>Olpidium</taxon>
    </lineage>
</organism>
<accession>A0A8H7ZTN7</accession>
<comment type="caution">
    <text evidence="2">The sequence shown here is derived from an EMBL/GenBank/DDBJ whole genome shotgun (WGS) entry which is preliminary data.</text>
</comment>
<feature type="compositionally biased region" description="Basic and acidic residues" evidence="1">
    <location>
        <begin position="198"/>
        <end position="208"/>
    </location>
</feature>
<feature type="compositionally biased region" description="Basic and acidic residues" evidence="1">
    <location>
        <begin position="150"/>
        <end position="191"/>
    </location>
</feature>
<dbReference type="Proteomes" id="UP000673691">
    <property type="component" value="Unassembled WGS sequence"/>
</dbReference>
<feature type="region of interest" description="Disordered" evidence="1">
    <location>
        <begin position="78"/>
        <end position="317"/>
    </location>
</feature>
<dbReference type="AlphaFoldDB" id="A0A8H7ZTN7"/>
<feature type="compositionally biased region" description="Basic and acidic residues" evidence="1">
    <location>
        <begin position="384"/>
        <end position="393"/>
    </location>
</feature>
<proteinExistence type="predicted"/>
<feature type="region of interest" description="Disordered" evidence="1">
    <location>
        <begin position="1"/>
        <end position="45"/>
    </location>
</feature>
<feature type="compositionally biased region" description="Acidic residues" evidence="1">
    <location>
        <begin position="12"/>
        <end position="22"/>
    </location>
</feature>
<feature type="compositionally biased region" description="Polar residues" evidence="1">
    <location>
        <begin position="427"/>
        <end position="444"/>
    </location>
</feature>
<feature type="compositionally biased region" description="Polar residues" evidence="1">
    <location>
        <begin position="230"/>
        <end position="239"/>
    </location>
</feature>
<keyword evidence="3" id="KW-1185">Reference proteome</keyword>
<name>A0A8H7ZTN7_9FUNG</name>
<evidence type="ECO:0000256" key="1">
    <source>
        <dbReference type="SAM" id="MobiDB-lite"/>
    </source>
</evidence>
<dbReference type="EMBL" id="JAEFCI010007330">
    <property type="protein sequence ID" value="KAG5459130.1"/>
    <property type="molecule type" value="Genomic_DNA"/>
</dbReference>
<feature type="compositionally biased region" description="Low complexity" evidence="1">
    <location>
        <begin position="213"/>
        <end position="225"/>
    </location>
</feature>
<evidence type="ECO:0000313" key="2">
    <source>
        <dbReference type="EMBL" id="KAG5459130.1"/>
    </source>
</evidence>
<evidence type="ECO:0000313" key="3">
    <source>
        <dbReference type="Proteomes" id="UP000673691"/>
    </source>
</evidence>
<feature type="compositionally biased region" description="Low complexity" evidence="1">
    <location>
        <begin position="32"/>
        <end position="45"/>
    </location>
</feature>
<sequence length="513" mass="55008">GGYVSASSGSEYGDDSEVDDGVDSPSRRPRRSSSPSQLGDAAARAAAANGLPSAILDDKLENVTEDSNLVKTLAAADGTVPADSSAKGDGPNLQVETWEEQSGKRVRLRPDTVAGVIGMKTLRPSHSSAEHPGRASNKGVDTASSALEASGKEEQQEGAGRDLDGEGQEARNRPTEDAGKTTQQDQRKSSEDYSAELRQSEETTRCDEGSGLGLATASTTTMTSAESDIPASSTSSTAQVPFGSAVTDSALGDARVDRPGPLIIAEPTDQYLQPREARRADRLLPASADSRPPDARSSSSDGRLSRVRTHSVPRNLPATVAAQLDDPKRRGSFVVECPRRLYDCGRREGDFQLPYLNGNWVPSELRLGVGIGNARNKQDYEDRFSDTELDHRTPPRPTSPSGDEDEGRKPRQEWSWGWGRLPEKRQNGISNGSPAELNNLNRSPPSLPEPAPNVERSPTASFSGLDSAGSDEFHDFQAVESEGLLVGERRYKIDISLCGGTQFGKDEVRSIYM</sequence>
<feature type="region of interest" description="Disordered" evidence="1">
    <location>
        <begin position="384"/>
        <end position="470"/>
    </location>
</feature>
<gene>
    <name evidence="2" type="ORF">BJ554DRAFT_506</name>
</gene>